<accession>A0AA90VLL4</accession>
<evidence type="ECO:0000313" key="2">
    <source>
        <dbReference type="Proteomes" id="UP000421283"/>
    </source>
</evidence>
<dbReference type="EMBL" id="VZAP01000068">
    <property type="protein sequence ID" value="MQO92184.1"/>
    <property type="molecule type" value="Genomic_DNA"/>
</dbReference>
<evidence type="ECO:0000313" key="1">
    <source>
        <dbReference type="EMBL" id="MQO92184.1"/>
    </source>
</evidence>
<proteinExistence type="predicted"/>
<sequence length="77" mass="8709">MALEVVVLDKDEYKALIDNQADEDELEYLKACQYALESFNKVRGLCPKCKKSVVIDGWVCPCCGYDSSGEELYKYGD</sequence>
<organism evidence="1 2">
    <name type="scientific">Segatella copri</name>
    <dbReference type="NCBI Taxonomy" id="165179"/>
    <lineage>
        <taxon>Bacteria</taxon>
        <taxon>Pseudomonadati</taxon>
        <taxon>Bacteroidota</taxon>
        <taxon>Bacteroidia</taxon>
        <taxon>Bacteroidales</taxon>
        <taxon>Prevotellaceae</taxon>
        <taxon>Segatella</taxon>
    </lineage>
</organism>
<comment type="caution">
    <text evidence="1">The sequence shown here is derived from an EMBL/GenBank/DDBJ whole genome shotgun (WGS) entry which is preliminary data.</text>
</comment>
<dbReference type="Proteomes" id="UP000421283">
    <property type="component" value="Unassembled WGS sequence"/>
</dbReference>
<reference evidence="2" key="1">
    <citation type="submission" date="2019-09" db="EMBL/GenBank/DDBJ databases">
        <title>Distinct polysaccharide growth profiles of human intestinal Prevotella copri isolates.</title>
        <authorList>
            <person name="Fehlner-Peach H."/>
            <person name="Magnabosco C."/>
            <person name="Raghavan V."/>
            <person name="Scher J.U."/>
            <person name="Tett A."/>
            <person name="Cox L.M."/>
            <person name="Gottsegen C."/>
            <person name="Watters A."/>
            <person name="Wiltshire- Gordon J.D."/>
            <person name="Segata N."/>
            <person name="Bonneau R."/>
            <person name="Littman D.R."/>
        </authorList>
    </citation>
    <scope>NUCLEOTIDE SEQUENCE [LARGE SCALE GENOMIC DNA]</scope>
    <source>
        <strain evidence="2">iAU3127</strain>
    </source>
</reference>
<dbReference type="AlphaFoldDB" id="A0AA90VLL4"/>
<gene>
    <name evidence="1" type="ORF">F7D31_05790</name>
</gene>
<name>A0AA90VLL4_9BACT</name>
<dbReference type="RefSeq" id="WP_153137986.1">
    <property type="nucleotide sequence ID" value="NZ_CP152484.1"/>
</dbReference>
<protein>
    <submittedName>
        <fullName evidence="1">Uncharacterized protein</fullName>
    </submittedName>
</protein>